<evidence type="ECO:0000256" key="2">
    <source>
        <dbReference type="ARBA" id="ARBA00022741"/>
    </source>
</evidence>
<dbReference type="EMBL" id="CENE01000009">
    <property type="protein sequence ID" value="CEQ40880.1"/>
    <property type="molecule type" value="Genomic_DNA"/>
</dbReference>
<feature type="non-terminal residue" evidence="7">
    <location>
        <position position="1"/>
    </location>
</feature>
<dbReference type="GO" id="GO:0001664">
    <property type="term" value="F:G protein-coupled receptor binding"/>
    <property type="evidence" value="ECO:0007669"/>
    <property type="project" value="TreeGrafter"/>
</dbReference>
<evidence type="ECO:0000256" key="1">
    <source>
        <dbReference type="ARBA" id="ARBA00022723"/>
    </source>
</evidence>
<gene>
    <name evidence="7" type="primary">SPOSA6832_02540</name>
</gene>
<keyword evidence="3 5" id="KW-0342">GTP-binding</keyword>
<dbReference type="GO" id="GO:0005525">
    <property type="term" value="F:GTP binding"/>
    <property type="evidence" value="ECO:0007669"/>
    <property type="project" value="UniProtKB-KW"/>
</dbReference>
<keyword evidence="8" id="KW-1185">Reference proteome</keyword>
<dbReference type="SMART" id="SM00275">
    <property type="entry name" value="G_alpha"/>
    <property type="match status" value="1"/>
</dbReference>
<reference evidence="8" key="1">
    <citation type="submission" date="2015-02" db="EMBL/GenBank/DDBJ databases">
        <authorList>
            <person name="Gon?alves P."/>
        </authorList>
    </citation>
    <scope>NUCLEOTIDE SEQUENCE [LARGE SCALE GENOMIC DNA]</scope>
</reference>
<dbReference type="InterPro" id="IPR027417">
    <property type="entry name" value="P-loop_NTPase"/>
</dbReference>
<feature type="binding site" evidence="5">
    <location>
        <position position="165"/>
    </location>
    <ligand>
        <name>GTP</name>
        <dbReference type="ChEBI" id="CHEBI:37565"/>
    </ligand>
</feature>
<dbReference type="Pfam" id="PF00503">
    <property type="entry name" value="G-alpha"/>
    <property type="match status" value="1"/>
</dbReference>
<dbReference type="PROSITE" id="PS51882">
    <property type="entry name" value="G_ALPHA"/>
    <property type="match status" value="1"/>
</dbReference>
<keyword evidence="4" id="KW-0807">Transducer</keyword>
<dbReference type="SUPFAM" id="SSF47895">
    <property type="entry name" value="Transducin (alpha subunit), insertion domain"/>
    <property type="match status" value="1"/>
</dbReference>
<keyword evidence="1 6" id="KW-0479">Metal-binding</keyword>
<evidence type="ECO:0000256" key="5">
    <source>
        <dbReference type="PIRSR" id="PIRSR601019-1"/>
    </source>
</evidence>
<dbReference type="GO" id="GO:0046872">
    <property type="term" value="F:metal ion binding"/>
    <property type="evidence" value="ECO:0007669"/>
    <property type="project" value="UniProtKB-KW"/>
</dbReference>
<feature type="binding site" evidence="5">
    <location>
        <begin position="42"/>
        <end position="46"/>
    </location>
    <ligand>
        <name>GTP</name>
        <dbReference type="ChEBI" id="CHEBI:37565"/>
    </ligand>
</feature>
<evidence type="ECO:0000313" key="7">
    <source>
        <dbReference type="EMBL" id="CEQ40880.1"/>
    </source>
</evidence>
<evidence type="ECO:0000256" key="3">
    <source>
        <dbReference type="ARBA" id="ARBA00023134"/>
    </source>
</evidence>
<organism evidence="7 8">
    <name type="scientific">Sporidiobolus salmonicolor</name>
    <name type="common">Yeast-like fungus</name>
    <name type="synonym">Sporobolomyces salmonicolor</name>
    <dbReference type="NCBI Taxonomy" id="5005"/>
    <lineage>
        <taxon>Eukaryota</taxon>
        <taxon>Fungi</taxon>
        <taxon>Dikarya</taxon>
        <taxon>Basidiomycota</taxon>
        <taxon>Pucciniomycotina</taxon>
        <taxon>Microbotryomycetes</taxon>
        <taxon>Sporidiobolales</taxon>
        <taxon>Sporidiobolaceae</taxon>
        <taxon>Sporobolomyces</taxon>
    </lineage>
</organism>
<dbReference type="PANTHER" id="PTHR10218">
    <property type="entry name" value="GTP-BINDING PROTEIN ALPHA SUBUNIT"/>
    <property type="match status" value="1"/>
</dbReference>
<dbReference type="GO" id="GO:0005737">
    <property type="term" value="C:cytoplasm"/>
    <property type="evidence" value="ECO:0007669"/>
    <property type="project" value="TreeGrafter"/>
</dbReference>
<dbReference type="CDD" id="cd00066">
    <property type="entry name" value="G-alpha"/>
    <property type="match status" value="1"/>
</dbReference>
<feature type="binding site" evidence="6">
    <location>
        <position position="23"/>
    </location>
    <ligand>
        <name>Mg(2+)</name>
        <dbReference type="ChEBI" id="CHEBI:18420"/>
    </ligand>
</feature>
<name>A0A0D6EMM9_SPOSA</name>
<dbReference type="InterPro" id="IPR001019">
    <property type="entry name" value="Gprotein_alpha_su"/>
</dbReference>
<dbReference type="GO" id="GO:0003924">
    <property type="term" value="F:GTPase activity"/>
    <property type="evidence" value="ECO:0007669"/>
    <property type="project" value="InterPro"/>
</dbReference>
<dbReference type="InterPro" id="IPR011025">
    <property type="entry name" value="GproteinA_insert"/>
</dbReference>
<dbReference type="AlphaFoldDB" id="A0A0D6EMM9"/>
<protein>
    <submittedName>
        <fullName evidence="7">SPOSA6832_02540-mRNA-1:cds</fullName>
    </submittedName>
</protein>
<proteinExistence type="predicted"/>
<dbReference type="SUPFAM" id="SSF52540">
    <property type="entry name" value="P-loop containing nucleoside triphosphate hydrolases"/>
    <property type="match status" value="1"/>
</dbReference>
<dbReference type="GO" id="GO:0007186">
    <property type="term" value="P:G protein-coupled receptor signaling pathway"/>
    <property type="evidence" value="ECO:0007669"/>
    <property type="project" value="InterPro"/>
</dbReference>
<accession>A0A0D6EMM9</accession>
<sequence>MPRIGQPGYLPSDQDILRARVRSTGIVEEVFNINKQKLRVFDVGGQRSERKKWIHCFEGVSVLTFVAALSEYDQTLYEDESVNRLVESTTLWESIASSRLNKTDLFVAKVTSGTAPLSRYFSDYTGPDNDVAAASKYMSAKFVALGRKKERALYSTEPDYRATQATSTSQTRVIISAVMDTIMNRLLTEVGLM</sequence>
<evidence type="ECO:0000256" key="4">
    <source>
        <dbReference type="ARBA" id="ARBA00023224"/>
    </source>
</evidence>
<dbReference type="GO" id="GO:0000750">
    <property type="term" value="P:pheromone-dependent signal transduction involved in conjugation with cellular fusion"/>
    <property type="evidence" value="ECO:0007669"/>
    <property type="project" value="TreeGrafter"/>
</dbReference>
<dbReference type="FunFam" id="3.40.50.300:FF:000692">
    <property type="entry name" value="Guanine nucleotide-binding protein subunit alpha"/>
    <property type="match status" value="1"/>
</dbReference>
<evidence type="ECO:0000256" key="6">
    <source>
        <dbReference type="PIRSR" id="PIRSR601019-2"/>
    </source>
</evidence>
<keyword evidence="6" id="KW-0460">Magnesium</keyword>
<dbReference type="GO" id="GO:0005834">
    <property type="term" value="C:heterotrimeric G-protein complex"/>
    <property type="evidence" value="ECO:0007669"/>
    <property type="project" value="TreeGrafter"/>
</dbReference>
<feature type="binding site" evidence="5">
    <location>
        <begin position="101"/>
        <end position="104"/>
    </location>
    <ligand>
        <name>GTP</name>
        <dbReference type="ChEBI" id="CHEBI:37565"/>
    </ligand>
</feature>
<dbReference type="OrthoDB" id="5817230at2759"/>
<dbReference type="PRINTS" id="PR00318">
    <property type="entry name" value="GPROTEINA"/>
</dbReference>
<keyword evidence="2 5" id="KW-0547">Nucleotide-binding</keyword>
<dbReference type="Proteomes" id="UP000243876">
    <property type="component" value="Unassembled WGS sequence"/>
</dbReference>
<dbReference type="PANTHER" id="PTHR10218:SF302">
    <property type="entry name" value="GUANINE NUCLEOTIDE-BINDING PROTEIN ALPHA-5 SUBUNIT"/>
    <property type="match status" value="1"/>
</dbReference>
<evidence type="ECO:0000313" key="8">
    <source>
        <dbReference type="Proteomes" id="UP000243876"/>
    </source>
</evidence>
<dbReference type="GO" id="GO:0031683">
    <property type="term" value="F:G-protein beta/gamma-subunit complex binding"/>
    <property type="evidence" value="ECO:0007669"/>
    <property type="project" value="InterPro"/>
</dbReference>
<dbReference type="Gene3D" id="3.40.50.300">
    <property type="entry name" value="P-loop containing nucleotide triphosphate hydrolases"/>
    <property type="match status" value="1"/>
</dbReference>